<protein>
    <recommendedName>
        <fullName evidence="12">TIGR01620 family protein</fullName>
    </recommendedName>
</protein>
<evidence type="ECO:0000256" key="2">
    <source>
        <dbReference type="ARBA" id="ARBA00008255"/>
    </source>
</evidence>
<name>A0A8B6M1H9_METTU</name>
<keyword evidence="11" id="KW-1185">Reference proteome</keyword>
<evidence type="ECO:0008006" key="12">
    <source>
        <dbReference type="Google" id="ProtNLM"/>
    </source>
</evidence>
<dbReference type="RefSeq" id="WP_174511120.1">
    <property type="nucleotide sequence ID" value="NZ_CABFMQ020000002.1"/>
</dbReference>
<evidence type="ECO:0000313" key="10">
    <source>
        <dbReference type="EMBL" id="VTZ48594.1"/>
    </source>
</evidence>
<evidence type="ECO:0000256" key="9">
    <source>
        <dbReference type="SAM" id="Phobius"/>
    </source>
</evidence>
<proteinExistence type="inferred from homology"/>
<dbReference type="PANTHER" id="PTHR39342:SF1">
    <property type="entry name" value="UPF0283 MEMBRANE PROTEIN YCJF"/>
    <property type="match status" value="1"/>
</dbReference>
<evidence type="ECO:0000313" key="11">
    <source>
        <dbReference type="Proteomes" id="UP000485880"/>
    </source>
</evidence>
<accession>A0A8B6M1H9</accession>
<organism evidence="10 11">
    <name type="scientific">Methylocella tundrae</name>
    <dbReference type="NCBI Taxonomy" id="227605"/>
    <lineage>
        <taxon>Bacteria</taxon>
        <taxon>Pseudomonadati</taxon>
        <taxon>Pseudomonadota</taxon>
        <taxon>Alphaproteobacteria</taxon>
        <taxon>Hyphomicrobiales</taxon>
        <taxon>Beijerinckiaceae</taxon>
        <taxon>Methylocella</taxon>
    </lineage>
</organism>
<comment type="caution">
    <text evidence="10">The sequence shown here is derived from an EMBL/GenBank/DDBJ whole genome shotgun (WGS) entry which is preliminary data.</text>
</comment>
<dbReference type="InterPro" id="IPR006507">
    <property type="entry name" value="UPF0283"/>
</dbReference>
<evidence type="ECO:0000256" key="6">
    <source>
        <dbReference type="ARBA" id="ARBA00022989"/>
    </source>
</evidence>
<dbReference type="InterPro" id="IPR021147">
    <property type="entry name" value="DUF697"/>
</dbReference>
<dbReference type="GO" id="GO:0005886">
    <property type="term" value="C:plasma membrane"/>
    <property type="evidence" value="ECO:0007669"/>
    <property type="project" value="UniProtKB-SubCell"/>
</dbReference>
<evidence type="ECO:0000256" key="4">
    <source>
        <dbReference type="ARBA" id="ARBA00022519"/>
    </source>
</evidence>
<evidence type="ECO:0000256" key="1">
    <source>
        <dbReference type="ARBA" id="ARBA00004429"/>
    </source>
</evidence>
<keyword evidence="4" id="KW-0997">Cell inner membrane</keyword>
<dbReference type="AlphaFoldDB" id="A0A8B6M1H9"/>
<keyword evidence="5 9" id="KW-0812">Transmembrane</keyword>
<comment type="subcellular location">
    <subcellularLocation>
        <location evidence="1">Cell inner membrane</location>
        <topology evidence="1">Multi-pass membrane protein</topology>
    </subcellularLocation>
</comment>
<dbReference type="EMBL" id="CABFMQ020000002">
    <property type="protein sequence ID" value="VTZ48594.1"/>
    <property type="molecule type" value="Genomic_DNA"/>
</dbReference>
<evidence type="ECO:0000256" key="8">
    <source>
        <dbReference type="SAM" id="MobiDB-lite"/>
    </source>
</evidence>
<dbReference type="Pfam" id="PF05128">
    <property type="entry name" value="DUF697"/>
    <property type="match status" value="1"/>
</dbReference>
<reference evidence="10 11" key="1">
    <citation type="submission" date="2019-05" db="EMBL/GenBank/DDBJ databases">
        <authorList>
            <person name="Farhan Ul Haque M."/>
        </authorList>
    </citation>
    <scope>NUCLEOTIDE SEQUENCE [LARGE SCALE GENOMIC DNA]</scope>
    <source>
        <strain evidence="10">2</strain>
    </source>
</reference>
<evidence type="ECO:0000256" key="7">
    <source>
        <dbReference type="ARBA" id="ARBA00023136"/>
    </source>
</evidence>
<gene>
    <name evidence="10" type="ORF">MPC4_100037</name>
</gene>
<dbReference type="Proteomes" id="UP000485880">
    <property type="component" value="Unassembled WGS sequence"/>
</dbReference>
<dbReference type="NCBIfam" id="TIGR01620">
    <property type="entry name" value="hyp_HI0043"/>
    <property type="match status" value="1"/>
</dbReference>
<feature type="region of interest" description="Disordered" evidence="8">
    <location>
        <begin position="1"/>
        <end position="28"/>
    </location>
</feature>
<comment type="similarity">
    <text evidence="2">Belongs to the UPF0283 family.</text>
</comment>
<feature type="transmembrane region" description="Helical" evidence="9">
    <location>
        <begin position="73"/>
        <end position="96"/>
    </location>
</feature>
<dbReference type="PANTHER" id="PTHR39342">
    <property type="entry name" value="UPF0283 MEMBRANE PROTEIN YCJF"/>
    <property type="match status" value="1"/>
</dbReference>
<keyword evidence="7 9" id="KW-0472">Membrane</keyword>
<evidence type="ECO:0000256" key="5">
    <source>
        <dbReference type="ARBA" id="ARBA00022692"/>
    </source>
</evidence>
<keyword evidence="3" id="KW-1003">Cell membrane</keyword>
<feature type="transmembrane region" description="Helical" evidence="9">
    <location>
        <begin position="108"/>
        <end position="129"/>
    </location>
</feature>
<keyword evidence="6 9" id="KW-1133">Transmembrane helix</keyword>
<evidence type="ECO:0000256" key="3">
    <source>
        <dbReference type="ARBA" id="ARBA00022475"/>
    </source>
</evidence>
<sequence length="355" mass="37817">MQPDSKRPRAFRLQDLNLESSAETENPRAPVLIEPTRDPYEAEVEEAMAEAGGNAEEAAVEVAQKKGLARPWLLSWGGLFWSAAGGLVTLSFGLWLNHLVDDLFAQAPLLGAVGLGLAALAGLALLVLAGREAAGVLRQSRIAELHIGLAKARETDDFKDARRLVQELSALYAARAETALARDQLRELAHDIVDGRDLIDIAERTLIHPLDLEVRREIASAAKRVSMVTAIAPRAIIDVVFVIAQAIRLIRRISTIYGGRPGLLGFLKVLRSIGAHIAITGGMAAGDSIVQQVLGHGIAAKLSARLGEGVLNGLLTARVGLSAMAVCRPMPYAVGRAPGVRDVAPFLFSKAEPKG</sequence>